<protein>
    <submittedName>
        <fullName evidence="1">Uncharacterized protein</fullName>
    </submittedName>
</protein>
<organism evidence="1 2">
    <name type="scientific">Pelagomonas calceolata</name>
    <dbReference type="NCBI Taxonomy" id="35677"/>
    <lineage>
        <taxon>Eukaryota</taxon>
        <taxon>Sar</taxon>
        <taxon>Stramenopiles</taxon>
        <taxon>Ochrophyta</taxon>
        <taxon>Pelagophyceae</taxon>
        <taxon>Pelagomonadales</taxon>
        <taxon>Pelagomonadaceae</taxon>
        <taxon>Pelagomonas</taxon>
    </lineage>
</organism>
<feature type="non-terminal residue" evidence="1">
    <location>
        <position position="105"/>
    </location>
</feature>
<evidence type="ECO:0000313" key="1">
    <source>
        <dbReference type="EMBL" id="CAH0377122.1"/>
    </source>
</evidence>
<dbReference type="Proteomes" id="UP000789595">
    <property type="component" value="Unassembled WGS sequence"/>
</dbReference>
<sequence length="105" mass="11653">GDPLLTSTVYLIWKLTHHYRLFFFGFEPRDAAFSAAASSAAAARSARFSDSRKMAPLIWHTMVTAKPYAASGLKSKRCKISARAALTLSSTPRWANRLRSITSFI</sequence>
<reference evidence="1" key="1">
    <citation type="submission" date="2021-11" db="EMBL/GenBank/DDBJ databases">
        <authorList>
            <consortium name="Genoscope - CEA"/>
            <person name="William W."/>
        </authorList>
    </citation>
    <scope>NUCLEOTIDE SEQUENCE</scope>
</reference>
<comment type="caution">
    <text evidence="1">The sequence shown here is derived from an EMBL/GenBank/DDBJ whole genome shotgun (WGS) entry which is preliminary data.</text>
</comment>
<accession>A0A8J2X390</accession>
<dbReference type="EMBL" id="CAKKNE010000005">
    <property type="protein sequence ID" value="CAH0377122.1"/>
    <property type="molecule type" value="Genomic_DNA"/>
</dbReference>
<evidence type="ECO:0000313" key="2">
    <source>
        <dbReference type="Proteomes" id="UP000789595"/>
    </source>
</evidence>
<gene>
    <name evidence="1" type="ORF">PECAL_5P17030</name>
</gene>
<keyword evidence="2" id="KW-1185">Reference proteome</keyword>
<dbReference type="AlphaFoldDB" id="A0A8J2X390"/>
<name>A0A8J2X390_9STRA</name>
<proteinExistence type="predicted"/>
<feature type="non-terminal residue" evidence="1">
    <location>
        <position position="1"/>
    </location>
</feature>